<organism evidence="1 2">
    <name type="scientific">Sporosarcina globispora</name>
    <name type="common">Bacillus globisporus</name>
    <dbReference type="NCBI Taxonomy" id="1459"/>
    <lineage>
        <taxon>Bacteria</taxon>
        <taxon>Bacillati</taxon>
        <taxon>Bacillota</taxon>
        <taxon>Bacilli</taxon>
        <taxon>Bacillales</taxon>
        <taxon>Caryophanaceae</taxon>
        <taxon>Sporosarcina</taxon>
    </lineage>
</organism>
<protein>
    <submittedName>
        <fullName evidence="1">Uncharacterized protein</fullName>
    </submittedName>
</protein>
<dbReference type="EMBL" id="LGUF01000007">
    <property type="protein sequence ID" value="KON86126.1"/>
    <property type="molecule type" value="Genomic_DNA"/>
</dbReference>
<keyword evidence="2" id="KW-1185">Reference proteome</keyword>
<name>A0A0M0G9K6_SPOGL</name>
<dbReference type="PATRIC" id="fig|1459.3.peg.903"/>
<reference evidence="2" key="1">
    <citation type="submission" date="2015-07" db="EMBL/GenBank/DDBJ databases">
        <title>Fjat-10036 dsm4.</title>
        <authorList>
            <person name="Liu B."/>
            <person name="Wang J."/>
            <person name="Zhu Y."/>
            <person name="Liu G."/>
            <person name="Chen Q."/>
            <person name="Chen Z."/>
            <person name="Lan J."/>
            <person name="Che J."/>
            <person name="Ge C."/>
            <person name="Shi H."/>
            <person name="Pan Z."/>
            <person name="Liu X."/>
        </authorList>
    </citation>
    <scope>NUCLEOTIDE SEQUENCE [LARGE SCALE GENOMIC DNA]</scope>
    <source>
        <strain evidence="2">DSM 4</strain>
    </source>
</reference>
<evidence type="ECO:0000313" key="2">
    <source>
        <dbReference type="Proteomes" id="UP000037109"/>
    </source>
</evidence>
<dbReference type="Proteomes" id="UP000037109">
    <property type="component" value="Unassembled WGS sequence"/>
</dbReference>
<accession>A0A0M0G9K6</accession>
<gene>
    <name evidence="1" type="ORF">AF332_04355</name>
</gene>
<sequence length="62" mass="7373">MTKNNCPVIQKFDELVKKSNELKKELDVTPFEDKQKFLSLLKKLMTVHKNLDQLPLHDQTKY</sequence>
<dbReference type="OrthoDB" id="2888599at2"/>
<dbReference type="AlphaFoldDB" id="A0A0M0G9K6"/>
<proteinExistence type="predicted"/>
<evidence type="ECO:0000313" key="1">
    <source>
        <dbReference type="EMBL" id="KON86126.1"/>
    </source>
</evidence>
<dbReference type="RefSeq" id="WP_053433480.1">
    <property type="nucleotide sequence ID" value="NZ_LGUF01000007.1"/>
</dbReference>
<comment type="caution">
    <text evidence="1">The sequence shown here is derived from an EMBL/GenBank/DDBJ whole genome shotgun (WGS) entry which is preliminary data.</text>
</comment>